<dbReference type="GO" id="GO:0051999">
    <property type="term" value="P:mannosyl-inositol phosphorylceramide biosynthetic process"/>
    <property type="evidence" value="ECO:0007669"/>
    <property type="project" value="TreeGrafter"/>
</dbReference>
<evidence type="ECO:0000313" key="4">
    <source>
        <dbReference type="Proteomes" id="UP000007963"/>
    </source>
</evidence>
<dbReference type="Proteomes" id="UP000007963">
    <property type="component" value="Unassembled WGS sequence"/>
</dbReference>
<organism evidence="3 4">
    <name type="scientific">Aspergillus terreus (strain NIH 2624 / FGSC A1156)</name>
    <dbReference type="NCBI Taxonomy" id="341663"/>
    <lineage>
        <taxon>Eukaryota</taxon>
        <taxon>Fungi</taxon>
        <taxon>Dikarya</taxon>
        <taxon>Ascomycota</taxon>
        <taxon>Pezizomycotina</taxon>
        <taxon>Eurotiomycetes</taxon>
        <taxon>Eurotiomycetidae</taxon>
        <taxon>Eurotiales</taxon>
        <taxon>Aspergillaceae</taxon>
        <taxon>Aspergillus</taxon>
        <taxon>Aspergillus subgen. Circumdati</taxon>
    </lineage>
</organism>
<dbReference type="GeneID" id="4315585"/>
<accession>Q0CXM5</accession>
<dbReference type="SUPFAM" id="SSF53448">
    <property type="entry name" value="Nucleotide-diphospho-sugar transferases"/>
    <property type="match status" value="1"/>
</dbReference>
<evidence type="ECO:0000256" key="2">
    <source>
        <dbReference type="ARBA" id="ARBA00022679"/>
    </source>
</evidence>
<protein>
    <recommendedName>
        <fullName evidence="5">Mannosyl phosphorylinositol ceramide synthase SUR1</fullName>
    </recommendedName>
</protein>
<evidence type="ECO:0000256" key="1">
    <source>
        <dbReference type="ARBA" id="ARBA00009003"/>
    </source>
</evidence>
<dbReference type="Gene3D" id="3.90.550.20">
    <property type="match status" value="1"/>
</dbReference>
<dbReference type="AlphaFoldDB" id="Q0CXM5"/>
<dbReference type="PANTHER" id="PTHR32385">
    <property type="entry name" value="MANNOSYL PHOSPHORYLINOSITOL CERAMIDE SYNTHASE"/>
    <property type="match status" value="1"/>
</dbReference>
<dbReference type="RefSeq" id="XP_001208924.1">
    <property type="nucleotide sequence ID" value="XM_001208924.1"/>
</dbReference>
<comment type="similarity">
    <text evidence="1">Belongs to the glycosyltransferase 32 family.</text>
</comment>
<dbReference type="OrthoDB" id="3647at2759"/>
<dbReference type="GO" id="GO:0016020">
    <property type="term" value="C:membrane"/>
    <property type="evidence" value="ECO:0007669"/>
    <property type="project" value="GOC"/>
</dbReference>
<dbReference type="STRING" id="341663.Q0CXM5"/>
<name>Q0CXM5_ASPTN</name>
<dbReference type="EMBL" id="CH476595">
    <property type="protein sequence ID" value="EAU38316.1"/>
    <property type="molecule type" value="Genomic_DNA"/>
</dbReference>
<dbReference type="GO" id="GO:0000030">
    <property type="term" value="F:mannosyltransferase activity"/>
    <property type="evidence" value="ECO:0007669"/>
    <property type="project" value="TreeGrafter"/>
</dbReference>
<dbReference type="InterPro" id="IPR029044">
    <property type="entry name" value="Nucleotide-diphossugar_trans"/>
</dbReference>
<gene>
    <name evidence="3" type="ORF">ATEG_01559</name>
</gene>
<sequence>MSSLLIGLVAILLIITTLLVSIPGGAQLFLLIRLPLTWHTSAAHSVISQHFDGFDVTFRAYDNTNTSVPPRHDPTVVPPRLHHILLGPSQPHVEQSIARAACLKLHPGWQPFFWDDVSADEFVQQHFPKYWEMWRNYPYWEQKVDALRYVLYTDGGAVLDLDLECKRSLEPLRRFEFVAPAAHPFGFSVDMMMASPRNAFVKELIWNLPAFNRQWLLSPDATAMFSTGRHYASWRYAQRDDHPLVSQCSQKRESIGA</sequence>
<proteinExistence type="inferred from homology"/>
<reference evidence="4" key="1">
    <citation type="submission" date="2005-09" db="EMBL/GenBank/DDBJ databases">
        <title>Annotation of the Aspergillus terreus NIH2624 genome.</title>
        <authorList>
            <person name="Birren B.W."/>
            <person name="Lander E.S."/>
            <person name="Galagan J.E."/>
            <person name="Nusbaum C."/>
            <person name="Devon K."/>
            <person name="Henn M."/>
            <person name="Ma L.-J."/>
            <person name="Jaffe D.B."/>
            <person name="Butler J."/>
            <person name="Alvarez P."/>
            <person name="Gnerre S."/>
            <person name="Grabherr M."/>
            <person name="Kleber M."/>
            <person name="Mauceli E.W."/>
            <person name="Brockman W."/>
            <person name="Rounsley S."/>
            <person name="Young S.K."/>
            <person name="LaButti K."/>
            <person name="Pushparaj V."/>
            <person name="DeCaprio D."/>
            <person name="Crawford M."/>
            <person name="Koehrsen M."/>
            <person name="Engels R."/>
            <person name="Montgomery P."/>
            <person name="Pearson M."/>
            <person name="Howarth C."/>
            <person name="Larson L."/>
            <person name="Luoma S."/>
            <person name="White J."/>
            <person name="Alvarado L."/>
            <person name="Kodira C.D."/>
            <person name="Zeng Q."/>
            <person name="Oleary S."/>
            <person name="Yandava C."/>
            <person name="Denning D.W."/>
            <person name="Nierman W.C."/>
            <person name="Milne T."/>
            <person name="Madden K."/>
        </authorList>
    </citation>
    <scope>NUCLEOTIDE SEQUENCE [LARGE SCALE GENOMIC DNA]</scope>
    <source>
        <strain evidence="4">NIH 2624 / FGSC A1156</strain>
    </source>
</reference>
<dbReference type="InterPro" id="IPR051706">
    <property type="entry name" value="Glycosyltransferase_domain"/>
</dbReference>
<dbReference type="VEuPathDB" id="FungiDB:ATEG_01559"/>
<evidence type="ECO:0008006" key="5">
    <source>
        <dbReference type="Google" id="ProtNLM"/>
    </source>
</evidence>
<dbReference type="Pfam" id="PF04488">
    <property type="entry name" value="Gly_transf_sug"/>
    <property type="match status" value="1"/>
</dbReference>
<dbReference type="PANTHER" id="PTHR32385:SF15">
    <property type="entry name" value="INOSITOL PHOSPHOCERAMIDE MANNOSYLTRANSFERASE 1"/>
    <property type="match status" value="1"/>
</dbReference>
<dbReference type="eggNOG" id="ENOG502S0TG">
    <property type="taxonomic scope" value="Eukaryota"/>
</dbReference>
<dbReference type="InterPro" id="IPR007577">
    <property type="entry name" value="GlycoTrfase_DXD_sugar-bd_CS"/>
</dbReference>
<dbReference type="HOGENOM" id="CLU_036369_2_0_1"/>
<keyword evidence="2" id="KW-0808">Transferase</keyword>
<evidence type="ECO:0000313" key="3">
    <source>
        <dbReference type="EMBL" id="EAU38316.1"/>
    </source>
</evidence>